<keyword evidence="1" id="KW-0812">Transmembrane</keyword>
<name>A0A1I6PL58_9RHOB</name>
<feature type="transmembrane region" description="Helical" evidence="1">
    <location>
        <begin position="12"/>
        <end position="31"/>
    </location>
</feature>
<dbReference type="Pfam" id="PF11003">
    <property type="entry name" value="DUF2842"/>
    <property type="match status" value="1"/>
</dbReference>
<keyword evidence="1" id="KW-1133">Transmembrane helix</keyword>
<accession>A0A1I6PL58</accession>
<proteinExistence type="predicted"/>
<organism evidence="2 3">
    <name type="scientific">Sulfitobacter marinus</name>
    <dbReference type="NCBI Taxonomy" id="394264"/>
    <lineage>
        <taxon>Bacteria</taxon>
        <taxon>Pseudomonadati</taxon>
        <taxon>Pseudomonadota</taxon>
        <taxon>Alphaproteobacteria</taxon>
        <taxon>Rhodobacterales</taxon>
        <taxon>Roseobacteraceae</taxon>
        <taxon>Sulfitobacter</taxon>
    </lineage>
</organism>
<dbReference type="InterPro" id="IPR021265">
    <property type="entry name" value="DUF2842"/>
</dbReference>
<evidence type="ECO:0008006" key="4">
    <source>
        <dbReference type="Google" id="ProtNLM"/>
    </source>
</evidence>
<dbReference type="AlphaFoldDB" id="A0A1I6PL58"/>
<feature type="transmembrane region" description="Helical" evidence="1">
    <location>
        <begin position="43"/>
        <end position="61"/>
    </location>
</feature>
<evidence type="ECO:0000313" key="2">
    <source>
        <dbReference type="EMBL" id="SFS40944.1"/>
    </source>
</evidence>
<keyword evidence="3" id="KW-1185">Reference proteome</keyword>
<dbReference type="OrthoDB" id="7510023at2"/>
<dbReference type="Proteomes" id="UP000199239">
    <property type="component" value="Unassembled WGS sequence"/>
</dbReference>
<sequence length="74" mass="8307">MALSYKARRRWSLVILLVGLPAYIIAAVAIIGQFDRPPFWVELVVYVVLGIIWAIPFKFVFKGVGQADPEQSDS</sequence>
<reference evidence="3" key="1">
    <citation type="submission" date="2016-10" db="EMBL/GenBank/DDBJ databases">
        <authorList>
            <person name="Varghese N."/>
            <person name="Submissions S."/>
        </authorList>
    </citation>
    <scope>NUCLEOTIDE SEQUENCE [LARGE SCALE GENOMIC DNA]</scope>
    <source>
        <strain evidence="3">DSM 23422</strain>
    </source>
</reference>
<protein>
    <recommendedName>
        <fullName evidence="4">DUF2842 domain-containing protein</fullName>
    </recommendedName>
</protein>
<dbReference type="RefSeq" id="WP_093915346.1">
    <property type="nucleotide sequence ID" value="NZ_FPAJ01000001.1"/>
</dbReference>
<dbReference type="STRING" id="394264.SAMN04488040_0225"/>
<evidence type="ECO:0000256" key="1">
    <source>
        <dbReference type="SAM" id="Phobius"/>
    </source>
</evidence>
<evidence type="ECO:0000313" key="3">
    <source>
        <dbReference type="Proteomes" id="UP000199239"/>
    </source>
</evidence>
<keyword evidence="1" id="KW-0472">Membrane</keyword>
<gene>
    <name evidence="2" type="ORF">SAMN04488040_0225</name>
</gene>
<dbReference type="EMBL" id="FPAJ01000001">
    <property type="protein sequence ID" value="SFS40944.1"/>
    <property type="molecule type" value="Genomic_DNA"/>
</dbReference>